<organism evidence="2 3">
    <name type="scientific">Siculibacillus lacustris</name>
    <dbReference type="NCBI Taxonomy" id="1549641"/>
    <lineage>
        <taxon>Bacteria</taxon>
        <taxon>Pseudomonadati</taxon>
        <taxon>Pseudomonadota</taxon>
        <taxon>Alphaproteobacteria</taxon>
        <taxon>Hyphomicrobiales</taxon>
        <taxon>Ancalomicrobiaceae</taxon>
        <taxon>Siculibacillus</taxon>
    </lineage>
</organism>
<evidence type="ECO:0000313" key="3">
    <source>
        <dbReference type="Proteomes" id="UP000292781"/>
    </source>
</evidence>
<evidence type="ECO:0000256" key="1">
    <source>
        <dbReference type="SAM" id="MobiDB-lite"/>
    </source>
</evidence>
<dbReference type="AlphaFoldDB" id="A0A4Q9VXR9"/>
<evidence type="ECO:0000313" key="2">
    <source>
        <dbReference type="EMBL" id="TBW41287.1"/>
    </source>
</evidence>
<dbReference type="Pfam" id="PF13379">
    <property type="entry name" value="NMT1_2"/>
    <property type="match status" value="1"/>
</dbReference>
<reference evidence="2 3" key="1">
    <citation type="submission" date="2019-02" db="EMBL/GenBank/DDBJ databases">
        <title>Siculibacillus lacustris gen. nov., sp. nov., a new rosette-forming bacterium isolated from a freshwater crater lake (Lake St. Ana, Romania).</title>
        <authorList>
            <person name="Felfoldi T."/>
            <person name="Marton Z."/>
            <person name="Szabo A."/>
            <person name="Mentes A."/>
            <person name="Boka K."/>
            <person name="Marialigeti K."/>
            <person name="Mathe I."/>
            <person name="Koncz M."/>
            <person name="Schumann P."/>
            <person name="Toth E."/>
        </authorList>
    </citation>
    <scope>NUCLEOTIDE SEQUENCE [LARGE SCALE GENOMIC DNA]</scope>
    <source>
        <strain evidence="2 3">SA-279</strain>
    </source>
</reference>
<accession>A0A4Q9VXR9</accession>
<proteinExistence type="predicted"/>
<dbReference type="PANTHER" id="PTHR30024">
    <property type="entry name" value="ALIPHATIC SULFONATES-BINDING PROTEIN-RELATED"/>
    <property type="match status" value="1"/>
</dbReference>
<name>A0A4Q9VXR9_9HYPH</name>
<feature type="region of interest" description="Disordered" evidence="1">
    <location>
        <begin position="1"/>
        <end position="30"/>
    </location>
</feature>
<dbReference type="Proteomes" id="UP000292781">
    <property type="component" value="Unassembled WGS sequence"/>
</dbReference>
<dbReference type="PANTHER" id="PTHR30024:SF2">
    <property type="entry name" value="ABC TRANSPORTER SUBSTRATE-BINDING PROTEIN"/>
    <property type="match status" value="1"/>
</dbReference>
<sequence length="364" mass="39212">MKFWNGRRRSVARGGAPHHRARRATRRPQMHPITRRHGLGLLAGGLAAPFLSGKARAADTVTIGVQFGLPYLPFLVAEAEGLFARHAKAQGAEVTFDIRRLGGPSALTDGLFAGSVDIAALGMLPLLIGYAKTRGNFAMGGISAYWKGTYTIYANDPAIRSVKDIRPTDKIALPGPTSSQALVLRRAAAKLFGPSEAKRFDDQIVTLPHPEAVAALASGKAVQVYFATSPFNEVLARTANVHVIGTSDDFNPPEMTNGVVAGLEKFVRAKPAVVRAFLDALAEADAFVAAEPRRTAEIYFRAEPAKLTEDQQIEMIRANAAEYVTRPNGVVETARFMKELGQLAEVPARWQDVFFPPINQGAGS</sequence>
<dbReference type="EMBL" id="SJFN01000001">
    <property type="protein sequence ID" value="TBW41287.1"/>
    <property type="molecule type" value="Genomic_DNA"/>
</dbReference>
<keyword evidence="3" id="KW-1185">Reference proteome</keyword>
<protein>
    <submittedName>
        <fullName evidence="2">ABC transporter substrate-binding protein</fullName>
    </submittedName>
</protein>
<dbReference type="OrthoDB" id="6788250at2"/>
<comment type="caution">
    <text evidence="2">The sequence shown here is derived from an EMBL/GenBank/DDBJ whole genome shotgun (WGS) entry which is preliminary data.</text>
</comment>
<dbReference type="SUPFAM" id="SSF53850">
    <property type="entry name" value="Periplasmic binding protein-like II"/>
    <property type="match status" value="1"/>
</dbReference>
<dbReference type="Gene3D" id="3.40.190.10">
    <property type="entry name" value="Periplasmic binding protein-like II"/>
    <property type="match status" value="2"/>
</dbReference>
<gene>
    <name evidence="2" type="ORF">EYW49_00755</name>
</gene>